<dbReference type="PROSITE" id="PS51034">
    <property type="entry name" value="ZP_2"/>
    <property type="match status" value="1"/>
</dbReference>
<dbReference type="PANTHER" id="PTHR22907">
    <property type="entry name" value="GH04558P"/>
    <property type="match status" value="1"/>
</dbReference>
<dbReference type="SMART" id="SM00241">
    <property type="entry name" value="ZP"/>
    <property type="match status" value="1"/>
</dbReference>
<dbReference type="OrthoDB" id="6407830at2759"/>
<dbReference type="PANTHER" id="PTHR22907:SF46">
    <property type="entry name" value="ZP DOMAIN-CONTAINING PROTEIN"/>
    <property type="match status" value="1"/>
</dbReference>
<dbReference type="InterPro" id="IPR051962">
    <property type="entry name" value="Cuticlin"/>
</dbReference>
<dbReference type="InterPro" id="IPR001507">
    <property type="entry name" value="ZP_dom"/>
</dbReference>
<name>A0A1I8NUZ1_STOCA</name>
<protein>
    <recommendedName>
        <fullName evidence="2">ZP domain-containing protein</fullName>
    </recommendedName>
</protein>
<keyword evidence="1" id="KW-0732">Signal</keyword>
<keyword evidence="4" id="KW-1185">Reference proteome</keyword>
<sequence length="371" mass="43128">MRFHKSLPQIINTSICSITLLLLLFILDHRLCPCAKTFRWELSELHCAKGHIRVEILLLTSDSDEALLLQQPHTHNNNNSHILPQSVYWQNIRIHHDDDPLERCQPLFNSKGFMFKIPLSDLYKCGFTQLVNKLSNDVIFYQNLVLEQPHRNQTFAIKCLYKKPYFAHQLKLKRSRRNVLPEDFQEDDDLDVIDTLQENAPEPQISMEVRQNGQLIDEMVTVIPGTPLIMEIKLNQQATNIYGIHTKYLEVSDGNATSETILFRGCTVDPYLFENFIVNPNNTLQAKFRAFKFPNTAFVKFRANIQICLKKCRSPHCLSGQGRSRRDLIDKKSHLYEASLGLFMKVDGWDISKIDEIRKIEKHVQLLINNK</sequence>
<gene>
    <name evidence="3" type="primary">106096022</name>
</gene>
<reference evidence="3" key="1">
    <citation type="submission" date="2020-05" db="UniProtKB">
        <authorList>
            <consortium name="EnsemblMetazoa"/>
        </authorList>
    </citation>
    <scope>IDENTIFICATION</scope>
    <source>
        <strain evidence="3">USDA</strain>
    </source>
</reference>
<evidence type="ECO:0000313" key="4">
    <source>
        <dbReference type="Proteomes" id="UP000095300"/>
    </source>
</evidence>
<feature type="domain" description="ZP" evidence="2">
    <location>
        <begin position="46"/>
        <end position="324"/>
    </location>
</feature>
<proteinExistence type="predicted"/>
<dbReference type="AlphaFoldDB" id="A0A1I8NUZ1"/>
<evidence type="ECO:0000259" key="2">
    <source>
        <dbReference type="PROSITE" id="PS51034"/>
    </source>
</evidence>
<dbReference type="STRING" id="35570.A0A1I8NUZ1"/>
<dbReference type="KEGG" id="scac:106096022"/>
<dbReference type="Proteomes" id="UP000095300">
    <property type="component" value="Unassembled WGS sequence"/>
</dbReference>
<dbReference type="EnsemblMetazoa" id="SCAU002263-RA">
    <property type="protein sequence ID" value="SCAU002263-PA"/>
    <property type="gene ID" value="SCAU002263"/>
</dbReference>
<dbReference type="VEuPathDB" id="VectorBase:SCAU002263"/>
<accession>A0A1I8NUZ1</accession>
<organism evidence="3 4">
    <name type="scientific">Stomoxys calcitrans</name>
    <name type="common">Stable fly</name>
    <name type="synonym">Conops calcitrans</name>
    <dbReference type="NCBI Taxonomy" id="35570"/>
    <lineage>
        <taxon>Eukaryota</taxon>
        <taxon>Metazoa</taxon>
        <taxon>Ecdysozoa</taxon>
        <taxon>Arthropoda</taxon>
        <taxon>Hexapoda</taxon>
        <taxon>Insecta</taxon>
        <taxon>Pterygota</taxon>
        <taxon>Neoptera</taxon>
        <taxon>Endopterygota</taxon>
        <taxon>Diptera</taxon>
        <taxon>Brachycera</taxon>
        <taxon>Muscomorpha</taxon>
        <taxon>Muscoidea</taxon>
        <taxon>Muscidae</taxon>
        <taxon>Stomoxys</taxon>
    </lineage>
</organism>
<evidence type="ECO:0000313" key="3">
    <source>
        <dbReference type="EnsemblMetazoa" id="SCAU002263-PA"/>
    </source>
</evidence>
<evidence type="ECO:0000256" key="1">
    <source>
        <dbReference type="ARBA" id="ARBA00022729"/>
    </source>
</evidence>